<dbReference type="RefSeq" id="WP_161343517.1">
    <property type="nucleotide sequence ID" value="NZ_BMGW01000002.1"/>
</dbReference>
<keyword evidence="3" id="KW-0997">Cell inner membrane</keyword>
<evidence type="ECO:0000256" key="1">
    <source>
        <dbReference type="ARBA" id="ARBA00004533"/>
    </source>
</evidence>
<keyword evidence="8" id="KW-1185">Reference proteome</keyword>
<proteinExistence type="predicted"/>
<dbReference type="GO" id="GO:0016746">
    <property type="term" value="F:acyltransferase activity"/>
    <property type="evidence" value="ECO:0007669"/>
    <property type="project" value="UniProtKB-KW"/>
</dbReference>
<sequence length="307" mass="33458">MAKRGKSWGETAGDWLSDRAVRLLIGAALRLPYARRLALVGWAMRRLVAPLAGYRARALANLAHVFPQMPLAERKRIAAGVAENVGRSLIENYSGAEFTGRMAQLPLQGAGVAALEAARAAGQPVILVTGHFGNYEAARAALVARGYDIGGLYRPMKNSYFNAHYVKTMESFGGPVFAQGRRGTAGFVRHLRAGGMLVLLFDQHVRKEPVLDFLGQPARTPTSSADLALRYGALLLPFYATRGEDGQSFTVELEAPVPHGTPEAMMQALNDGLAARVRARPEQWFWFHNRWKGAGDGPGKKLPRKAR</sequence>
<evidence type="ECO:0000256" key="6">
    <source>
        <dbReference type="ARBA" id="ARBA00023315"/>
    </source>
</evidence>
<dbReference type="PANTHER" id="PTHR30606:SF10">
    <property type="entry name" value="PHOSPHATIDYLINOSITOL MANNOSIDE ACYLTRANSFERASE"/>
    <property type="match status" value="1"/>
</dbReference>
<evidence type="ECO:0000313" key="7">
    <source>
        <dbReference type="EMBL" id="MZQ88178.1"/>
    </source>
</evidence>
<evidence type="ECO:0000313" key="8">
    <source>
        <dbReference type="Proteomes" id="UP000477083"/>
    </source>
</evidence>
<keyword evidence="4 7" id="KW-0808">Transferase</keyword>
<reference evidence="7 8" key="1">
    <citation type="submission" date="2020-01" db="EMBL/GenBank/DDBJ databases">
        <title>Frigidibacter albus SP32T (=CGMCC 1.13995T).</title>
        <authorList>
            <person name="Liao X."/>
        </authorList>
    </citation>
    <scope>NUCLEOTIDE SEQUENCE [LARGE SCALE GENOMIC DNA]</scope>
    <source>
        <strain evidence="7 8">SP32</strain>
    </source>
</reference>
<accession>A0A6L8VCX9</accession>
<dbReference type="GO" id="GO:0005886">
    <property type="term" value="C:plasma membrane"/>
    <property type="evidence" value="ECO:0007669"/>
    <property type="project" value="UniProtKB-SubCell"/>
</dbReference>
<gene>
    <name evidence="7" type="ORF">GS660_03580</name>
</gene>
<dbReference type="OrthoDB" id="9801955at2"/>
<dbReference type="GO" id="GO:0009247">
    <property type="term" value="P:glycolipid biosynthetic process"/>
    <property type="evidence" value="ECO:0007669"/>
    <property type="project" value="UniProtKB-ARBA"/>
</dbReference>
<evidence type="ECO:0000256" key="3">
    <source>
        <dbReference type="ARBA" id="ARBA00022519"/>
    </source>
</evidence>
<comment type="caution">
    <text evidence="7">The sequence shown here is derived from an EMBL/GenBank/DDBJ whole genome shotgun (WGS) entry which is preliminary data.</text>
</comment>
<keyword evidence="2" id="KW-1003">Cell membrane</keyword>
<keyword evidence="6 7" id="KW-0012">Acyltransferase</keyword>
<keyword evidence="5" id="KW-0472">Membrane</keyword>
<dbReference type="PANTHER" id="PTHR30606">
    <property type="entry name" value="LIPID A BIOSYNTHESIS LAUROYL ACYLTRANSFERASE"/>
    <property type="match status" value="1"/>
</dbReference>
<dbReference type="EMBL" id="WWNR01000002">
    <property type="protein sequence ID" value="MZQ88178.1"/>
    <property type="molecule type" value="Genomic_DNA"/>
</dbReference>
<dbReference type="Pfam" id="PF03279">
    <property type="entry name" value="Lip_A_acyltrans"/>
    <property type="match status" value="1"/>
</dbReference>
<dbReference type="CDD" id="cd07984">
    <property type="entry name" value="LPLAT_LABLAT-like"/>
    <property type="match status" value="1"/>
</dbReference>
<name>A0A6L8VCX9_9RHOB</name>
<evidence type="ECO:0000256" key="4">
    <source>
        <dbReference type="ARBA" id="ARBA00022679"/>
    </source>
</evidence>
<dbReference type="InterPro" id="IPR004960">
    <property type="entry name" value="LipA_acyltrans"/>
</dbReference>
<comment type="subcellular location">
    <subcellularLocation>
        <location evidence="1">Cell inner membrane</location>
    </subcellularLocation>
</comment>
<dbReference type="AlphaFoldDB" id="A0A6L8VCX9"/>
<organism evidence="7 8">
    <name type="scientific">Frigidibacter albus</name>
    <dbReference type="NCBI Taxonomy" id="1465486"/>
    <lineage>
        <taxon>Bacteria</taxon>
        <taxon>Pseudomonadati</taxon>
        <taxon>Pseudomonadota</taxon>
        <taxon>Alphaproteobacteria</taxon>
        <taxon>Rhodobacterales</taxon>
        <taxon>Paracoccaceae</taxon>
        <taxon>Frigidibacter</taxon>
    </lineage>
</organism>
<dbReference type="Proteomes" id="UP000477083">
    <property type="component" value="Unassembled WGS sequence"/>
</dbReference>
<protein>
    <submittedName>
        <fullName evidence="7">Lauroyl acyltransferase</fullName>
    </submittedName>
</protein>
<evidence type="ECO:0000256" key="2">
    <source>
        <dbReference type="ARBA" id="ARBA00022475"/>
    </source>
</evidence>
<evidence type="ECO:0000256" key="5">
    <source>
        <dbReference type="ARBA" id="ARBA00023136"/>
    </source>
</evidence>